<comment type="caution">
    <text evidence="1">The sequence shown here is derived from an EMBL/GenBank/DDBJ whole genome shotgun (WGS) entry which is preliminary data.</text>
</comment>
<reference evidence="1" key="1">
    <citation type="submission" date="2020-08" db="EMBL/GenBank/DDBJ databases">
        <title>Multicomponent nature underlies the extraordinary mechanical properties of spider dragline silk.</title>
        <authorList>
            <person name="Kono N."/>
            <person name="Nakamura H."/>
            <person name="Mori M."/>
            <person name="Yoshida Y."/>
            <person name="Ohtoshi R."/>
            <person name="Malay A.D."/>
            <person name="Moran D.A.P."/>
            <person name="Tomita M."/>
            <person name="Numata K."/>
            <person name="Arakawa K."/>
        </authorList>
    </citation>
    <scope>NUCLEOTIDE SEQUENCE</scope>
</reference>
<dbReference type="PANTHER" id="PTHR47331">
    <property type="entry name" value="PHD-TYPE DOMAIN-CONTAINING PROTEIN"/>
    <property type="match status" value="1"/>
</dbReference>
<sequence>MDPVETKSKEEMEKNAVEHFMKTVDRDEEGRYIVKLPWIEAKEIVQDNRSVDEQRCIRTSQKLKVEDVTIPRCVKINRCTKGISLHTFCHASKTAYSTVVFLRKTSGENIEIFFIQAKSRVAPLNDITISRLELLKCCIGARLTSSIRKAMNLALLDTT</sequence>
<dbReference type="Proteomes" id="UP000886998">
    <property type="component" value="Unassembled WGS sequence"/>
</dbReference>
<dbReference type="Pfam" id="PF05380">
    <property type="entry name" value="Peptidase_A17"/>
    <property type="match status" value="1"/>
</dbReference>
<evidence type="ECO:0000313" key="2">
    <source>
        <dbReference type="Proteomes" id="UP000886998"/>
    </source>
</evidence>
<dbReference type="OrthoDB" id="8036689at2759"/>
<dbReference type="AlphaFoldDB" id="A0A8X7C4E5"/>
<keyword evidence="2" id="KW-1185">Reference proteome</keyword>
<protein>
    <submittedName>
        <fullName evidence="1">Pro-Pol polyprotein</fullName>
    </submittedName>
</protein>
<evidence type="ECO:0000313" key="1">
    <source>
        <dbReference type="EMBL" id="GFY53282.1"/>
    </source>
</evidence>
<dbReference type="EMBL" id="BMAV01009194">
    <property type="protein sequence ID" value="GFY53282.1"/>
    <property type="molecule type" value="Genomic_DNA"/>
</dbReference>
<accession>A0A8X7C4E5</accession>
<proteinExistence type="predicted"/>
<organism evidence="1 2">
    <name type="scientific">Trichonephila inaurata madagascariensis</name>
    <dbReference type="NCBI Taxonomy" id="2747483"/>
    <lineage>
        <taxon>Eukaryota</taxon>
        <taxon>Metazoa</taxon>
        <taxon>Ecdysozoa</taxon>
        <taxon>Arthropoda</taxon>
        <taxon>Chelicerata</taxon>
        <taxon>Arachnida</taxon>
        <taxon>Araneae</taxon>
        <taxon>Araneomorphae</taxon>
        <taxon>Entelegynae</taxon>
        <taxon>Araneoidea</taxon>
        <taxon>Nephilidae</taxon>
        <taxon>Trichonephila</taxon>
        <taxon>Trichonephila inaurata</taxon>
    </lineage>
</organism>
<name>A0A8X7C4E5_9ARAC</name>
<gene>
    <name evidence="1" type="primary">Fcan01_18319</name>
    <name evidence="1" type="ORF">TNIN_161921</name>
</gene>
<dbReference type="InterPro" id="IPR008042">
    <property type="entry name" value="Retrotrans_Pao"/>
</dbReference>